<dbReference type="AlphaFoldDB" id="A0AAW2KCX7"/>
<keyword evidence="1" id="KW-0378">Hydrolase</keyword>
<accession>A0AAW2KCX7</accession>
<dbReference type="EMBL" id="JACGWJ010000029">
    <property type="protein sequence ID" value="KAL0303595.1"/>
    <property type="molecule type" value="Genomic_DNA"/>
</dbReference>
<dbReference type="PANTHER" id="PTHR46020:SF4">
    <property type="entry name" value="OS04G0650200 PROTEIN"/>
    <property type="match status" value="1"/>
</dbReference>
<evidence type="ECO:0000256" key="2">
    <source>
        <dbReference type="ARBA" id="ARBA00022963"/>
    </source>
</evidence>
<dbReference type="Gene3D" id="3.40.50.1110">
    <property type="entry name" value="SGNH hydrolase"/>
    <property type="match status" value="1"/>
</dbReference>
<dbReference type="GO" id="GO:0016787">
    <property type="term" value="F:hydrolase activity"/>
    <property type="evidence" value="ECO:0007669"/>
    <property type="project" value="UniProtKB-KW"/>
</dbReference>
<reference evidence="4" key="2">
    <citation type="journal article" date="2024" name="Plant">
        <title>Genomic evolution and insights into agronomic trait innovations of Sesamum species.</title>
        <authorList>
            <person name="Miao H."/>
            <person name="Wang L."/>
            <person name="Qu L."/>
            <person name="Liu H."/>
            <person name="Sun Y."/>
            <person name="Le M."/>
            <person name="Wang Q."/>
            <person name="Wei S."/>
            <person name="Zheng Y."/>
            <person name="Lin W."/>
            <person name="Duan Y."/>
            <person name="Cao H."/>
            <person name="Xiong S."/>
            <person name="Wang X."/>
            <person name="Wei L."/>
            <person name="Li C."/>
            <person name="Ma Q."/>
            <person name="Ju M."/>
            <person name="Zhao R."/>
            <person name="Li G."/>
            <person name="Mu C."/>
            <person name="Tian Q."/>
            <person name="Mei H."/>
            <person name="Zhang T."/>
            <person name="Gao T."/>
            <person name="Zhang H."/>
        </authorList>
    </citation>
    <scope>NUCLEOTIDE SEQUENCE</scope>
    <source>
        <strain evidence="4">G02</strain>
    </source>
</reference>
<reference evidence="4" key="1">
    <citation type="submission" date="2020-06" db="EMBL/GenBank/DDBJ databases">
        <authorList>
            <person name="Li T."/>
            <person name="Hu X."/>
            <person name="Zhang T."/>
            <person name="Song X."/>
            <person name="Zhang H."/>
            <person name="Dai N."/>
            <person name="Sheng W."/>
            <person name="Hou X."/>
            <person name="Wei L."/>
        </authorList>
    </citation>
    <scope>NUCLEOTIDE SEQUENCE</scope>
    <source>
        <strain evidence="4">G02</strain>
        <tissue evidence="4">Leaf</tissue>
    </source>
</reference>
<sequence length="106" mass="11668">MEGAGFASIENLGDQAASLECEEDKRHRIKKIAITGIEPVGCLPRNTASDSYRNCNAAENNFSQSHNILLKQHISALNYETPGVFKYLDLYTAFISALKIHQNSPG</sequence>
<keyword evidence="3" id="KW-0443">Lipid metabolism</keyword>
<name>A0AAW2KCX7_SESRA</name>
<dbReference type="GO" id="GO:0016042">
    <property type="term" value="P:lipid catabolic process"/>
    <property type="evidence" value="ECO:0007669"/>
    <property type="project" value="UniProtKB-KW"/>
</dbReference>
<evidence type="ECO:0000313" key="4">
    <source>
        <dbReference type="EMBL" id="KAL0303595.1"/>
    </source>
</evidence>
<gene>
    <name evidence="4" type="ORF">Sradi_6227600</name>
</gene>
<comment type="caution">
    <text evidence="4">The sequence shown here is derived from an EMBL/GenBank/DDBJ whole genome shotgun (WGS) entry which is preliminary data.</text>
</comment>
<organism evidence="4">
    <name type="scientific">Sesamum radiatum</name>
    <name type="common">Black benniseed</name>
    <dbReference type="NCBI Taxonomy" id="300843"/>
    <lineage>
        <taxon>Eukaryota</taxon>
        <taxon>Viridiplantae</taxon>
        <taxon>Streptophyta</taxon>
        <taxon>Embryophyta</taxon>
        <taxon>Tracheophyta</taxon>
        <taxon>Spermatophyta</taxon>
        <taxon>Magnoliopsida</taxon>
        <taxon>eudicotyledons</taxon>
        <taxon>Gunneridae</taxon>
        <taxon>Pentapetalae</taxon>
        <taxon>asterids</taxon>
        <taxon>lamiids</taxon>
        <taxon>Lamiales</taxon>
        <taxon>Pedaliaceae</taxon>
        <taxon>Sesamum</taxon>
    </lineage>
</organism>
<evidence type="ECO:0000256" key="3">
    <source>
        <dbReference type="ARBA" id="ARBA00023098"/>
    </source>
</evidence>
<protein>
    <submittedName>
        <fullName evidence="4">GDSL esterase/lipase</fullName>
    </submittedName>
</protein>
<dbReference type="InterPro" id="IPR036514">
    <property type="entry name" value="SGNH_hydro_sf"/>
</dbReference>
<evidence type="ECO:0000256" key="1">
    <source>
        <dbReference type="ARBA" id="ARBA00022801"/>
    </source>
</evidence>
<dbReference type="PANTHER" id="PTHR46020">
    <property type="entry name" value="OSJNBB0059K02.9 PROTEIN"/>
    <property type="match status" value="1"/>
</dbReference>
<proteinExistence type="predicted"/>
<keyword evidence="2" id="KW-0442">Lipid degradation</keyword>